<evidence type="ECO:0000313" key="2">
    <source>
        <dbReference type="Proteomes" id="UP000693946"/>
    </source>
</evidence>
<comment type="caution">
    <text evidence="1">The sequence shown here is derived from an EMBL/GenBank/DDBJ whole genome shotgun (WGS) entry which is preliminary data.</text>
</comment>
<gene>
    <name evidence="1" type="ORF">JOB18_041340</name>
</gene>
<sequence>MAEAIRQLPATSMEHLHTLRYLFWFTATLLTPSTGLSEAHDPSVLLSPLEGHPSPRPHSNLGIDFLSPCPLINHRGLLLNT</sequence>
<dbReference type="EMBL" id="JAGKHQ010000011">
    <property type="protein sequence ID" value="KAG7505853.1"/>
    <property type="molecule type" value="Genomic_DNA"/>
</dbReference>
<name>A0AAV6RK99_SOLSE</name>
<dbReference type="Proteomes" id="UP000693946">
    <property type="component" value="Linkage Group LG19"/>
</dbReference>
<reference evidence="1 2" key="1">
    <citation type="journal article" date="2021" name="Sci. Rep.">
        <title>Chromosome anchoring in Senegalese sole (Solea senegalensis) reveals sex-associated markers and genome rearrangements in flatfish.</title>
        <authorList>
            <person name="Guerrero-Cozar I."/>
            <person name="Gomez-Garrido J."/>
            <person name="Berbel C."/>
            <person name="Martinez-Blanch J.F."/>
            <person name="Alioto T."/>
            <person name="Claros M.G."/>
            <person name="Gagnaire P.A."/>
            <person name="Manchado M."/>
        </authorList>
    </citation>
    <scope>NUCLEOTIDE SEQUENCE [LARGE SCALE GENOMIC DNA]</scope>
    <source>
        <strain evidence="1">Sse05_10M</strain>
    </source>
</reference>
<protein>
    <submittedName>
        <fullName evidence="1">Uncharacterized protein</fullName>
    </submittedName>
</protein>
<proteinExistence type="predicted"/>
<dbReference type="AlphaFoldDB" id="A0AAV6RK99"/>
<organism evidence="1 2">
    <name type="scientific">Solea senegalensis</name>
    <name type="common">Senegalese sole</name>
    <dbReference type="NCBI Taxonomy" id="28829"/>
    <lineage>
        <taxon>Eukaryota</taxon>
        <taxon>Metazoa</taxon>
        <taxon>Chordata</taxon>
        <taxon>Craniata</taxon>
        <taxon>Vertebrata</taxon>
        <taxon>Euteleostomi</taxon>
        <taxon>Actinopterygii</taxon>
        <taxon>Neopterygii</taxon>
        <taxon>Teleostei</taxon>
        <taxon>Neoteleostei</taxon>
        <taxon>Acanthomorphata</taxon>
        <taxon>Carangaria</taxon>
        <taxon>Pleuronectiformes</taxon>
        <taxon>Pleuronectoidei</taxon>
        <taxon>Soleidae</taxon>
        <taxon>Solea</taxon>
    </lineage>
</organism>
<evidence type="ECO:0000313" key="1">
    <source>
        <dbReference type="EMBL" id="KAG7505853.1"/>
    </source>
</evidence>
<keyword evidence="2" id="KW-1185">Reference proteome</keyword>
<accession>A0AAV6RK99</accession>